<accession>A0A561PGS5</accession>
<evidence type="ECO:0000313" key="5">
    <source>
        <dbReference type="Proteomes" id="UP000320811"/>
    </source>
</evidence>
<dbReference type="GO" id="GO:0003677">
    <property type="term" value="F:DNA binding"/>
    <property type="evidence" value="ECO:0007669"/>
    <property type="project" value="InterPro"/>
</dbReference>
<evidence type="ECO:0000313" key="4">
    <source>
        <dbReference type="EMBL" id="TWF37327.1"/>
    </source>
</evidence>
<keyword evidence="2" id="KW-0812">Transmembrane</keyword>
<dbReference type="InterPro" id="IPR000792">
    <property type="entry name" value="Tscrpt_reg_LuxR_C"/>
</dbReference>
<keyword evidence="1" id="KW-0175">Coiled coil</keyword>
<dbReference type="EMBL" id="VIWO01000007">
    <property type="protein sequence ID" value="TWF37327.1"/>
    <property type="molecule type" value="Genomic_DNA"/>
</dbReference>
<organism evidence="4 5">
    <name type="scientific">Chitinophaga polysaccharea</name>
    <dbReference type="NCBI Taxonomy" id="1293035"/>
    <lineage>
        <taxon>Bacteria</taxon>
        <taxon>Pseudomonadati</taxon>
        <taxon>Bacteroidota</taxon>
        <taxon>Chitinophagia</taxon>
        <taxon>Chitinophagales</taxon>
        <taxon>Chitinophagaceae</taxon>
        <taxon>Chitinophaga</taxon>
    </lineage>
</organism>
<keyword evidence="2" id="KW-1133">Transmembrane helix</keyword>
<keyword evidence="5" id="KW-1185">Reference proteome</keyword>
<dbReference type="SUPFAM" id="SSF46894">
    <property type="entry name" value="C-terminal effector domain of the bipartite response regulators"/>
    <property type="match status" value="1"/>
</dbReference>
<dbReference type="InterPro" id="IPR036388">
    <property type="entry name" value="WH-like_DNA-bd_sf"/>
</dbReference>
<comment type="caution">
    <text evidence="4">The sequence shown here is derived from an EMBL/GenBank/DDBJ whole genome shotgun (WGS) entry which is preliminary data.</text>
</comment>
<dbReference type="SUPFAM" id="SSF48452">
    <property type="entry name" value="TPR-like"/>
    <property type="match status" value="1"/>
</dbReference>
<dbReference type="OrthoDB" id="1090267at2"/>
<proteinExistence type="predicted"/>
<dbReference type="InterPro" id="IPR016032">
    <property type="entry name" value="Sig_transdc_resp-reg_C-effctor"/>
</dbReference>
<dbReference type="Gene3D" id="1.10.10.10">
    <property type="entry name" value="Winged helix-like DNA-binding domain superfamily/Winged helix DNA-binding domain"/>
    <property type="match status" value="1"/>
</dbReference>
<evidence type="ECO:0000259" key="3">
    <source>
        <dbReference type="PROSITE" id="PS00622"/>
    </source>
</evidence>
<evidence type="ECO:0000256" key="2">
    <source>
        <dbReference type="SAM" id="Phobius"/>
    </source>
</evidence>
<sequence length="644" mass="72897">MNHIQKGLVFLLCTIVSLLYKVDLSAQTVVDSLKRVLVQPGLTPEEQVLTRLKLSRALLSTNRKEAFANAQVALSMSRSLKDSKYAAQSHSSLVSLMYGQEDVKRVRLQLDSAFMLAEQSGDPYTLENVWYRKGWLENRIGKPHDAVKSFQQALKFGEKQPPNSYATSIYYNLSAVYGDWDDLENQSRYAFASLDAAKRFPDPDDICNAYQAIATSYEHRFAGDSSARNLLDSSLYYNRLAIQYYLENKNRISFPSVLGILALNTANLYAEYFPRSYRDSAQHYLRIAKEIGVATDQQEIIASSYGMQSSFELADGHYDAAAGLLLSGLHTLQQSPTPDNNLMAHFMSSLSEVAEKKGDLPAALNYAREHSKYYAAAFDAEKMAIAKKLEAQYQAQQKEQELISLQEKAAFNKKLNIVYVILIVACILALLFLFRSYHFRLKSTIQQQALLEKEKRDAILQVRLKEEEAKTLELEKQEAALQAQLQSEAAARLQAEQQLMQAQKEQLQKDLLAGTLQVEQKNELLQTLQAKLQEKSGDRNLIGQISRMIDQDRRLDEDFETSKTELENIHPEFFTRLQEKAGNSLTRLDLKHCSYISMGLTTKEISSRMGVAPKSILMSRYRIKQKLGLGKDEGLDAYLMTVAS</sequence>
<dbReference type="Proteomes" id="UP000320811">
    <property type="component" value="Unassembled WGS sequence"/>
</dbReference>
<dbReference type="InterPro" id="IPR011990">
    <property type="entry name" value="TPR-like_helical_dom_sf"/>
</dbReference>
<name>A0A561PGS5_9BACT</name>
<reference evidence="4 5" key="1">
    <citation type="submission" date="2019-06" db="EMBL/GenBank/DDBJ databases">
        <title>Sorghum-associated microbial communities from plants grown in Nebraska, USA.</title>
        <authorList>
            <person name="Schachtman D."/>
        </authorList>
    </citation>
    <scope>NUCLEOTIDE SEQUENCE [LARGE SCALE GENOMIC DNA]</scope>
    <source>
        <strain evidence="4 5">1209</strain>
    </source>
</reference>
<dbReference type="RefSeq" id="WP_145672350.1">
    <property type="nucleotide sequence ID" value="NZ_VIWO01000007.1"/>
</dbReference>
<dbReference type="PROSITE" id="PS00622">
    <property type="entry name" value="HTH_LUXR_1"/>
    <property type="match status" value="1"/>
</dbReference>
<dbReference type="AlphaFoldDB" id="A0A561PGS5"/>
<feature type="coiled-coil region" evidence="1">
    <location>
        <begin position="455"/>
        <end position="538"/>
    </location>
</feature>
<feature type="domain" description="HTH luxR-type" evidence="3">
    <location>
        <begin position="599"/>
        <end position="626"/>
    </location>
</feature>
<evidence type="ECO:0000256" key="1">
    <source>
        <dbReference type="SAM" id="Coils"/>
    </source>
</evidence>
<dbReference type="GO" id="GO:0006355">
    <property type="term" value="P:regulation of DNA-templated transcription"/>
    <property type="evidence" value="ECO:0007669"/>
    <property type="project" value="InterPro"/>
</dbReference>
<feature type="transmembrane region" description="Helical" evidence="2">
    <location>
        <begin position="417"/>
        <end position="434"/>
    </location>
</feature>
<gene>
    <name evidence="4" type="ORF">FHW36_107255</name>
</gene>
<keyword evidence="2" id="KW-0472">Membrane</keyword>
<protein>
    <submittedName>
        <fullName evidence="4">Regulatory LuxR family protein</fullName>
    </submittedName>
</protein>
<dbReference type="Gene3D" id="1.25.40.10">
    <property type="entry name" value="Tetratricopeptide repeat domain"/>
    <property type="match status" value="1"/>
</dbReference>